<evidence type="ECO:0000313" key="2">
    <source>
        <dbReference type="Proteomes" id="UP000661193"/>
    </source>
</evidence>
<sequence length="227" mass="25705">MSDDWLPLQKIVTVLDDKQSVEDLKRYFVNHPKPFTGSQFEALGGGPIALHRDVVTAEDLIAVQLLEVRVPPAVALNLLQGDLGQRISDELREIPISVDLADEGARKYIQNGGPADRAWHRLTAQPGVSKTIAGKVLARKRPRLIPVYDSVLACALHGRHGFWLWLHEQLRADNCRLARRLRNLRVKANVPAHVSDIRIFDVVFWMRHQGEHRRRNCQGLSINGFED</sequence>
<proteinExistence type="predicted"/>
<gene>
    <name evidence="1" type="ORF">JMF97_07900</name>
</gene>
<evidence type="ECO:0000313" key="1">
    <source>
        <dbReference type="EMBL" id="MBL6276081.1"/>
    </source>
</evidence>
<dbReference type="InterPro" id="IPR046275">
    <property type="entry name" value="DUF6308"/>
</dbReference>
<accession>A0ABS1UL46</accession>
<dbReference type="Proteomes" id="UP000661193">
    <property type="component" value="Unassembled WGS sequence"/>
</dbReference>
<comment type="caution">
    <text evidence="1">The sequence shown here is derived from an EMBL/GenBank/DDBJ whole genome shotgun (WGS) entry which is preliminary data.</text>
</comment>
<reference evidence="1 2" key="1">
    <citation type="submission" date="2021-01" db="EMBL/GenBank/DDBJ databases">
        <title>Genome sequencing of Micromonospora fiedleri MG-37.</title>
        <authorList>
            <person name="Moreland P.E.J."/>
            <person name="Stach J.E.M."/>
        </authorList>
    </citation>
    <scope>NUCLEOTIDE SEQUENCE [LARGE SCALE GENOMIC DNA]</scope>
    <source>
        <strain evidence="1 2">MG-37</strain>
    </source>
</reference>
<protein>
    <submittedName>
        <fullName evidence="1">Uncharacterized protein</fullName>
    </submittedName>
</protein>
<name>A0ABS1UL46_9ACTN</name>
<dbReference type="Pfam" id="PF19827">
    <property type="entry name" value="DUF6308"/>
    <property type="match status" value="1"/>
</dbReference>
<dbReference type="EMBL" id="JAETXL010000003">
    <property type="protein sequence ID" value="MBL6276081.1"/>
    <property type="molecule type" value="Genomic_DNA"/>
</dbReference>
<keyword evidence="2" id="KW-1185">Reference proteome</keyword>
<dbReference type="RefSeq" id="WP_203220952.1">
    <property type="nucleotide sequence ID" value="NZ_JAETXL010000003.1"/>
</dbReference>
<organism evidence="1 2">
    <name type="scientific">Micromonospora fiedleri</name>
    <dbReference type="NCBI Taxonomy" id="1157498"/>
    <lineage>
        <taxon>Bacteria</taxon>
        <taxon>Bacillati</taxon>
        <taxon>Actinomycetota</taxon>
        <taxon>Actinomycetes</taxon>
        <taxon>Micromonosporales</taxon>
        <taxon>Micromonosporaceae</taxon>
        <taxon>Micromonospora</taxon>
    </lineage>
</organism>